<dbReference type="PANTHER" id="PTHR23355:SF9">
    <property type="entry name" value="DIS3-LIKE EXONUCLEASE 2"/>
    <property type="match status" value="1"/>
</dbReference>
<dbReference type="InterPro" id="IPR011129">
    <property type="entry name" value="CSD"/>
</dbReference>
<dbReference type="EMBL" id="WMQE01000018">
    <property type="protein sequence ID" value="MTK21541.1"/>
    <property type="molecule type" value="Genomic_DNA"/>
</dbReference>
<dbReference type="Pfam" id="PF17876">
    <property type="entry name" value="CSD2"/>
    <property type="match status" value="1"/>
</dbReference>
<dbReference type="SMART" id="SM00955">
    <property type="entry name" value="RNB"/>
    <property type="match status" value="1"/>
</dbReference>
<dbReference type="GeneID" id="60058633"/>
<organism evidence="10 11">
    <name type="scientific">Turicibacter sanguinis</name>
    <dbReference type="NCBI Taxonomy" id="154288"/>
    <lineage>
        <taxon>Bacteria</taxon>
        <taxon>Bacillati</taxon>
        <taxon>Bacillota</taxon>
        <taxon>Erysipelotrichia</taxon>
        <taxon>Erysipelotrichales</taxon>
        <taxon>Turicibacteraceae</taxon>
        <taxon>Turicibacter</taxon>
    </lineage>
</organism>
<dbReference type="GO" id="GO:0003723">
    <property type="term" value="F:RNA binding"/>
    <property type="evidence" value="ECO:0007669"/>
    <property type="project" value="UniProtKB-UniRule"/>
</dbReference>
<dbReference type="GO" id="GO:0005829">
    <property type="term" value="C:cytosol"/>
    <property type="evidence" value="ECO:0007669"/>
    <property type="project" value="TreeGrafter"/>
</dbReference>
<comment type="similarity">
    <text evidence="8">Belongs to the RNR ribonuclease family. RNase R subfamily.</text>
</comment>
<accession>A0A173SDN6</accession>
<name>A0A173SDN6_9FIRM</name>
<comment type="function">
    <text evidence="8">3'-5' exoribonuclease that releases 5'-nucleoside monophosphates and is involved in maturation of structured RNAs.</text>
</comment>
<dbReference type="HAMAP" id="MF_01895">
    <property type="entry name" value="RNase_R"/>
    <property type="match status" value="1"/>
</dbReference>
<dbReference type="FunFam" id="2.40.50.140:FF:000273">
    <property type="entry name" value="Ribonuclease R"/>
    <property type="match status" value="1"/>
</dbReference>
<evidence type="ECO:0000256" key="5">
    <source>
        <dbReference type="ARBA" id="ARBA00022801"/>
    </source>
</evidence>
<dbReference type="InterPro" id="IPR012340">
    <property type="entry name" value="NA-bd_OB-fold"/>
</dbReference>
<evidence type="ECO:0000313" key="11">
    <source>
        <dbReference type="Proteomes" id="UP000487649"/>
    </source>
</evidence>
<dbReference type="PROSITE" id="PS01175">
    <property type="entry name" value="RIBONUCLEASE_II"/>
    <property type="match status" value="1"/>
</dbReference>
<evidence type="ECO:0000256" key="1">
    <source>
        <dbReference type="ARBA" id="ARBA00001849"/>
    </source>
</evidence>
<dbReference type="InterPro" id="IPR013223">
    <property type="entry name" value="RNase_B_OB_dom"/>
</dbReference>
<dbReference type="InterPro" id="IPR040476">
    <property type="entry name" value="CSD2"/>
</dbReference>
<dbReference type="InterPro" id="IPR011805">
    <property type="entry name" value="RNase_R"/>
</dbReference>
<sequence length="781" mass="89431">MRNTVLELLGSSHYEAMTIDELVDYLQIEGTEAFKEFVKLMVALEDEGVVVRSKNDRYDLARELGFYKGIISIHPKGFGFVEIDDMDDVYIRNEDLNGALHKDTVLVKILPSSKGDSLEGEIVQVLERGMKEFIGTYYEIKQVGYVKPDNSRYHAVVAIPKNKSKGAVRDHKVRVKIVDYLENNVVKAEVLEILGHKNDPGIDILSVVYKYDIVPEFSKDALEQAAAIPTELDADSYKGRRDLRGETIVTIDGDDAKDLDDAVHVKMLDNGNYLLGVSIADVSYYVTEGSPLDRDAYFRGTSVYLVDRVIPMIPHRLSNGICSLNPQVDRLTITCEMEISPKGEVVNHEIFPSVINTTERMTYHNVNLILQGEDQEVLNRYEALVPNFHLMYELSQILRKARHDRGSIDFDLDEAKIIVDEYGFPTGVELRDRGIAERIIEDFMLAANETVAEHFHWMDVPFIYRVHEHPKPEKLERFYKLARALGYEIKGTREHVHPKALQMITEAVQGKPEHAAINTMMLRSLQKAKYSEESLGHFGLAAEFYTHFTSPIRRYPDLIVHRLIRRYLFEQDLSNETLTYYNTIMPEIGLQTSKRERDAIDAEREVEDMKKAEYMTQFIDEEFEGVISSVTKWGMYVELPNTVEGLVHVNDLTDDYYEFDEDNLALIGRRTKTMYKLGDVVKVVVVAASKEERTIDFQLVGMSKSRPKRSFKRIDTRGASGANDRRRDGKPKTSSSSNSRNNRNKKSSDRFNDNKKPKRKNNKGSKNFSNQKSNSQKKSNK</sequence>
<dbReference type="GO" id="GO:0006402">
    <property type="term" value="P:mRNA catabolic process"/>
    <property type="evidence" value="ECO:0007669"/>
    <property type="project" value="TreeGrafter"/>
</dbReference>
<dbReference type="NCBIfam" id="TIGR00358">
    <property type="entry name" value="3_prime_RNase"/>
    <property type="match status" value="1"/>
</dbReference>
<dbReference type="InterPro" id="IPR004476">
    <property type="entry name" value="RNase_II/RNase_R"/>
</dbReference>
<evidence type="ECO:0000256" key="8">
    <source>
        <dbReference type="HAMAP-Rule" id="MF_01895"/>
    </source>
</evidence>
<evidence type="ECO:0000256" key="2">
    <source>
        <dbReference type="ARBA" id="ARBA00004496"/>
    </source>
</evidence>
<dbReference type="Pfam" id="PF00773">
    <property type="entry name" value="RNB"/>
    <property type="match status" value="1"/>
</dbReference>
<feature type="region of interest" description="Disordered" evidence="9">
    <location>
        <begin position="706"/>
        <end position="781"/>
    </location>
</feature>
<comment type="subcellular location">
    <subcellularLocation>
        <location evidence="2 8">Cytoplasm</location>
    </subcellularLocation>
</comment>
<evidence type="ECO:0000256" key="7">
    <source>
        <dbReference type="ARBA" id="ARBA00022884"/>
    </source>
</evidence>
<dbReference type="Proteomes" id="UP000487649">
    <property type="component" value="Unassembled WGS sequence"/>
</dbReference>
<dbReference type="AlphaFoldDB" id="A0A173SDN6"/>
<dbReference type="InterPro" id="IPR003029">
    <property type="entry name" value="S1_domain"/>
</dbReference>
<comment type="catalytic activity">
    <reaction evidence="1 8">
        <text>Exonucleolytic cleavage in the 3'- to 5'-direction to yield nucleoside 5'-phosphates.</text>
        <dbReference type="EC" id="3.1.13.1"/>
    </reaction>
</comment>
<reference evidence="10 11" key="1">
    <citation type="journal article" date="2019" name="Nat. Med.">
        <title>A library of human gut bacterial isolates paired with longitudinal multiomics data enables mechanistic microbiome research.</title>
        <authorList>
            <person name="Poyet M."/>
            <person name="Groussin M."/>
            <person name="Gibbons S.M."/>
            <person name="Avila-Pacheco J."/>
            <person name="Jiang X."/>
            <person name="Kearney S.M."/>
            <person name="Perrotta A.R."/>
            <person name="Berdy B."/>
            <person name="Zhao S."/>
            <person name="Lieberman T.D."/>
            <person name="Swanson P.K."/>
            <person name="Smith M."/>
            <person name="Roesemann S."/>
            <person name="Alexander J.E."/>
            <person name="Rich S.A."/>
            <person name="Livny J."/>
            <person name="Vlamakis H."/>
            <person name="Clish C."/>
            <person name="Bullock K."/>
            <person name="Deik A."/>
            <person name="Scott J."/>
            <person name="Pierce K.A."/>
            <person name="Xavier R.J."/>
            <person name="Alm E.J."/>
        </authorList>
    </citation>
    <scope>NUCLEOTIDE SEQUENCE [LARGE SCALE GENOMIC DNA]</scope>
    <source>
        <strain evidence="10 11">BIOML-A198</strain>
    </source>
</reference>
<dbReference type="GO" id="GO:0008859">
    <property type="term" value="F:exoribonuclease II activity"/>
    <property type="evidence" value="ECO:0007669"/>
    <property type="project" value="UniProtKB-UniRule"/>
</dbReference>
<dbReference type="CDD" id="cd04471">
    <property type="entry name" value="S1_RNase_R"/>
    <property type="match status" value="1"/>
</dbReference>
<evidence type="ECO:0000256" key="3">
    <source>
        <dbReference type="ARBA" id="ARBA00022490"/>
    </source>
</evidence>
<evidence type="ECO:0000313" key="10">
    <source>
        <dbReference type="EMBL" id="MTK21541.1"/>
    </source>
</evidence>
<keyword evidence="5 8" id="KW-0378">Hydrolase</keyword>
<evidence type="ECO:0000256" key="9">
    <source>
        <dbReference type="SAM" id="MobiDB-lite"/>
    </source>
</evidence>
<dbReference type="SUPFAM" id="SSF50249">
    <property type="entry name" value="Nucleic acid-binding proteins"/>
    <property type="match status" value="4"/>
</dbReference>
<dbReference type="PANTHER" id="PTHR23355">
    <property type="entry name" value="RIBONUCLEASE"/>
    <property type="match status" value="1"/>
</dbReference>
<dbReference type="RefSeq" id="WP_006785200.1">
    <property type="nucleotide sequence ID" value="NZ_CAJJOK010000020.1"/>
</dbReference>
<dbReference type="Pfam" id="PF00575">
    <property type="entry name" value="S1"/>
    <property type="match status" value="1"/>
</dbReference>
<dbReference type="PROSITE" id="PS50126">
    <property type="entry name" value="S1"/>
    <property type="match status" value="1"/>
</dbReference>
<gene>
    <name evidence="8 10" type="primary">rnr</name>
    <name evidence="10" type="ORF">GMA92_08920</name>
</gene>
<dbReference type="InterPro" id="IPR022966">
    <property type="entry name" value="RNase_II/R_CS"/>
</dbReference>
<keyword evidence="4 8" id="KW-0540">Nuclease</keyword>
<evidence type="ECO:0000256" key="6">
    <source>
        <dbReference type="ARBA" id="ARBA00022839"/>
    </source>
</evidence>
<dbReference type="InterPro" id="IPR050180">
    <property type="entry name" value="RNR_Ribonuclease"/>
</dbReference>
<comment type="caution">
    <text evidence="10">The sequence shown here is derived from an EMBL/GenBank/DDBJ whole genome shotgun (WGS) entry which is preliminary data.</text>
</comment>
<evidence type="ECO:0000256" key="4">
    <source>
        <dbReference type="ARBA" id="ARBA00022722"/>
    </source>
</evidence>
<dbReference type="Gene3D" id="2.40.50.140">
    <property type="entry name" value="Nucleic acid-binding proteins"/>
    <property type="match status" value="2"/>
</dbReference>
<dbReference type="Pfam" id="PF08206">
    <property type="entry name" value="OB_RNB"/>
    <property type="match status" value="1"/>
</dbReference>
<feature type="compositionally biased region" description="Low complexity" evidence="9">
    <location>
        <begin position="764"/>
        <end position="781"/>
    </location>
</feature>
<dbReference type="NCBIfam" id="TIGR02063">
    <property type="entry name" value="RNase_R"/>
    <property type="match status" value="1"/>
</dbReference>
<dbReference type="OrthoDB" id="9764149at2"/>
<dbReference type="SMART" id="SM00316">
    <property type="entry name" value="S1"/>
    <property type="match status" value="1"/>
</dbReference>
<protein>
    <recommendedName>
        <fullName evidence="8">Ribonuclease R</fullName>
        <shortName evidence="8">RNase R</shortName>
        <ecNumber evidence="8">3.1.13.1</ecNumber>
    </recommendedName>
</protein>
<proteinExistence type="inferred from homology"/>
<keyword evidence="7 8" id="KW-0694">RNA-binding</keyword>
<dbReference type="EC" id="3.1.13.1" evidence="8"/>
<dbReference type="SMART" id="SM00357">
    <property type="entry name" value="CSP"/>
    <property type="match status" value="1"/>
</dbReference>
<feature type="compositionally biased region" description="Basic and acidic residues" evidence="9">
    <location>
        <begin position="746"/>
        <end position="755"/>
    </location>
</feature>
<dbReference type="InterPro" id="IPR001900">
    <property type="entry name" value="RNase_II/R"/>
</dbReference>
<keyword evidence="6 8" id="KW-0269">Exonuclease</keyword>
<keyword evidence="3 8" id="KW-0963">Cytoplasm</keyword>